<protein>
    <submittedName>
        <fullName evidence="4">NAD(P)-dependent dehydrogenase (Short-subunit alcohol dehydrogenase family)</fullName>
    </submittedName>
</protein>
<gene>
    <name evidence="4" type="ORF">BDD14_0922</name>
</gene>
<dbReference type="PROSITE" id="PS00061">
    <property type="entry name" value="ADH_SHORT"/>
    <property type="match status" value="1"/>
</dbReference>
<keyword evidence="2" id="KW-0560">Oxidoreductase</keyword>
<name>A0A4Q7YPE2_9BACT</name>
<dbReference type="CDD" id="cd05233">
    <property type="entry name" value="SDR_c"/>
    <property type="match status" value="1"/>
</dbReference>
<dbReference type="RefSeq" id="WP_130417730.1">
    <property type="nucleotide sequence ID" value="NZ_SHKW01000001.1"/>
</dbReference>
<dbReference type="GO" id="GO:0016491">
    <property type="term" value="F:oxidoreductase activity"/>
    <property type="evidence" value="ECO:0007669"/>
    <property type="project" value="UniProtKB-KW"/>
</dbReference>
<dbReference type="SMART" id="SM00822">
    <property type="entry name" value="PKS_KR"/>
    <property type="match status" value="1"/>
</dbReference>
<dbReference type="PRINTS" id="PR00080">
    <property type="entry name" value="SDRFAMILY"/>
</dbReference>
<evidence type="ECO:0000256" key="1">
    <source>
        <dbReference type="ARBA" id="ARBA00006484"/>
    </source>
</evidence>
<accession>A0A4Q7YPE2</accession>
<dbReference type="SUPFAM" id="SSF51735">
    <property type="entry name" value="NAD(P)-binding Rossmann-fold domains"/>
    <property type="match status" value="1"/>
</dbReference>
<organism evidence="4 5">
    <name type="scientific">Edaphobacter modestus</name>
    <dbReference type="NCBI Taxonomy" id="388466"/>
    <lineage>
        <taxon>Bacteria</taxon>
        <taxon>Pseudomonadati</taxon>
        <taxon>Acidobacteriota</taxon>
        <taxon>Terriglobia</taxon>
        <taxon>Terriglobales</taxon>
        <taxon>Acidobacteriaceae</taxon>
        <taxon>Edaphobacter</taxon>
    </lineage>
</organism>
<dbReference type="Pfam" id="PF13561">
    <property type="entry name" value="adh_short_C2"/>
    <property type="match status" value="1"/>
</dbReference>
<dbReference type="EMBL" id="SHKW01000001">
    <property type="protein sequence ID" value="RZU39537.1"/>
    <property type="molecule type" value="Genomic_DNA"/>
</dbReference>
<dbReference type="InterPro" id="IPR036291">
    <property type="entry name" value="NAD(P)-bd_dom_sf"/>
</dbReference>
<evidence type="ECO:0000259" key="3">
    <source>
        <dbReference type="SMART" id="SM00822"/>
    </source>
</evidence>
<feature type="domain" description="Ketoreductase" evidence="3">
    <location>
        <begin position="10"/>
        <end position="179"/>
    </location>
</feature>
<comment type="similarity">
    <text evidence="1">Belongs to the short-chain dehydrogenases/reductases (SDR) family.</text>
</comment>
<dbReference type="NCBIfam" id="NF005559">
    <property type="entry name" value="PRK07231.1"/>
    <property type="match status" value="1"/>
</dbReference>
<dbReference type="PANTHER" id="PTHR43477:SF1">
    <property type="entry name" value="DIHYDROANTICAPSIN 7-DEHYDROGENASE"/>
    <property type="match status" value="1"/>
</dbReference>
<evidence type="ECO:0000313" key="4">
    <source>
        <dbReference type="EMBL" id="RZU39537.1"/>
    </source>
</evidence>
<dbReference type="FunFam" id="3.40.50.720:FF:000084">
    <property type="entry name" value="Short-chain dehydrogenase reductase"/>
    <property type="match status" value="1"/>
</dbReference>
<dbReference type="InterPro" id="IPR020904">
    <property type="entry name" value="Sc_DH/Rdtase_CS"/>
</dbReference>
<proteinExistence type="inferred from homology"/>
<evidence type="ECO:0000313" key="5">
    <source>
        <dbReference type="Proteomes" id="UP000292958"/>
    </source>
</evidence>
<reference evidence="4 5" key="1">
    <citation type="submission" date="2019-02" db="EMBL/GenBank/DDBJ databases">
        <title>Genomic Encyclopedia of Archaeal and Bacterial Type Strains, Phase II (KMG-II): from individual species to whole genera.</title>
        <authorList>
            <person name="Goeker M."/>
        </authorList>
    </citation>
    <scope>NUCLEOTIDE SEQUENCE [LARGE SCALE GENOMIC DNA]</scope>
    <source>
        <strain evidence="4 5">DSM 18101</strain>
    </source>
</reference>
<comment type="caution">
    <text evidence="4">The sequence shown here is derived from an EMBL/GenBank/DDBJ whole genome shotgun (WGS) entry which is preliminary data.</text>
</comment>
<keyword evidence="5" id="KW-1185">Reference proteome</keyword>
<dbReference type="InterPro" id="IPR051122">
    <property type="entry name" value="SDR_DHRS6-like"/>
</dbReference>
<sequence>MSESFYLENKVALVTGGASGIGAATARELSRAGAQIILADIHLPAAEALAAELPGSRAVKMDVTDSASIALAFAGIPSLDILVNNAGIGLVGDISRTLEEDFERVMRVNVSSVFLVTKAALPLLLAARGSIVNIGSVAGSVGVKQRFAYCASKGAVQAMTRQIAVDYPKELRVNCIAPGTVQTPFVEGYLEKYHAHEKEKVRAELVSRQPIGRLGTPEDIASLVRFLCSKEAEFINGAVIPIDGGWTAA</sequence>
<evidence type="ECO:0000256" key="2">
    <source>
        <dbReference type="ARBA" id="ARBA00023002"/>
    </source>
</evidence>
<dbReference type="InterPro" id="IPR002347">
    <property type="entry name" value="SDR_fam"/>
</dbReference>
<dbReference type="Gene3D" id="3.40.50.720">
    <property type="entry name" value="NAD(P)-binding Rossmann-like Domain"/>
    <property type="match status" value="1"/>
</dbReference>
<dbReference type="PANTHER" id="PTHR43477">
    <property type="entry name" value="DIHYDROANTICAPSIN 7-DEHYDROGENASE"/>
    <property type="match status" value="1"/>
</dbReference>
<dbReference type="InterPro" id="IPR057326">
    <property type="entry name" value="KR_dom"/>
</dbReference>
<dbReference type="Proteomes" id="UP000292958">
    <property type="component" value="Unassembled WGS sequence"/>
</dbReference>
<dbReference type="AlphaFoldDB" id="A0A4Q7YPE2"/>
<dbReference type="OrthoDB" id="9803333at2"/>
<dbReference type="PRINTS" id="PR00081">
    <property type="entry name" value="GDHRDH"/>
</dbReference>